<gene>
    <name evidence="7" type="ORF">EVOR1521_LOCUS4265</name>
</gene>
<dbReference type="PANTHER" id="PTHR11496">
    <property type="entry name" value="ALCOHOL DEHYDROGENASE"/>
    <property type="match status" value="1"/>
</dbReference>
<proteinExistence type="inferred from homology"/>
<dbReference type="Gene3D" id="1.20.1090.10">
    <property type="entry name" value="Dehydroquinate synthase-like - alpha domain"/>
    <property type="match status" value="1"/>
</dbReference>
<evidence type="ECO:0000256" key="2">
    <source>
        <dbReference type="ARBA" id="ARBA00023002"/>
    </source>
</evidence>
<reference evidence="7" key="1">
    <citation type="submission" date="2023-08" db="EMBL/GenBank/DDBJ databases">
        <authorList>
            <person name="Chen Y."/>
            <person name="Shah S."/>
            <person name="Dougan E. K."/>
            <person name="Thang M."/>
            <person name="Chan C."/>
        </authorList>
    </citation>
    <scope>NUCLEOTIDE SEQUENCE</scope>
</reference>
<evidence type="ECO:0000313" key="8">
    <source>
        <dbReference type="Proteomes" id="UP001178507"/>
    </source>
</evidence>
<accession>A0AA36MNT9</accession>
<evidence type="ECO:0000256" key="1">
    <source>
        <dbReference type="ARBA" id="ARBA00007358"/>
    </source>
</evidence>
<evidence type="ECO:0000256" key="4">
    <source>
        <dbReference type="SAM" id="MobiDB-lite"/>
    </source>
</evidence>
<feature type="domain" description="Alcohol dehydrogenase iron-type/glycerol dehydrogenase GldA" evidence="5">
    <location>
        <begin position="219"/>
        <end position="301"/>
    </location>
</feature>
<dbReference type="PROSITE" id="PS00913">
    <property type="entry name" value="ADH_IRON_1"/>
    <property type="match status" value="1"/>
</dbReference>
<evidence type="ECO:0000313" key="7">
    <source>
        <dbReference type="EMBL" id="CAJ1374820.1"/>
    </source>
</evidence>
<dbReference type="GO" id="GO:0004022">
    <property type="term" value="F:alcohol dehydrogenase (NAD+) activity"/>
    <property type="evidence" value="ECO:0007669"/>
    <property type="project" value="TreeGrafter"/>
</dbReference>
<organism evidence="7 8">
    <name type="scientific">Effrenium voratum</name>
    <dbReference type="NCBI Taxonomy" id="2562239"/>
    <lineage>
        <taxon>Eukaryota</taxon>
        <taxon>Sar</taxon>
        <taxon>Alveolata</taxon>
        <taxon>Dinophyceae</taxon>
        <taxon>Suessiales</taxon>
        <taxon>Symbiodiniaceae</taxon>
        <taxon>Effrenium</taxon>
    </lineage>
</organism>
<dbReference type="InterPro" id="IPR039697">
    <property type="entry name" value="Alcohol_dehydrogenase_Fe"/>
</dbReference>
<dbReference type="Pfam" id="PF00465">
    <property type="entry name" value="Fe-ADH"/>
    <property type="match status" value="1"/>
</dbReference>
<evidence type="ECO:0000256" key="3">
    <source>
        <dbReference type="ARBA" id="ARBA00023027"/>
    </source>
</evidence>
<keyword evidence="8" id="KW-1185">Reference proteome</keyword>
<keyword evidence="2" id="KW-0560">Oxidoreductase</keyword>
<dbReference type="AlphaFoldDB" id="A0AA36MNT9"/>
<comment type="similarity">
    <text evidence="1">Belongs to the iron-containing alcohol dehydrogenase family.</text>
</comment>
<feature type="region of interest" description="Disordered" evidence="4">
    <location>
        <begin position="841"/>
        <end position="860"/>
    </location>
</feature>
<evidence type="ECO:0000259" key="5">
    <source>
        <dbReference type="Pfam" id="PF00465"/>
    </source>
</evidence>
<evidence type="ECO:0008006" key="9">
    <source>
        <dbReference type="Google" id="ProtNLM"/>
    </source>
</evidence>
<feature type="domain" description="Fe-containing alcohol dehydrogenase-like C-terminal" evidence="6">
    <location>
        <begin position="313"/>
        <end position="476"/>
    </location>
</feature>
<dbReference type="Proteomes" id="UP001178507">
    <property type="component" value="Unassembled WGS sequence"/>
</dbReference>
<comment type="caution">
    <text evidence="7">The sequence shown here is derived from an EMBL/GenBank/DDBJ whole genome shotgun (WGS) entry which is preliminary data.</text>
</comment>
<dbReference type="Gene3D" id="3.40.50.1970">
    <property type="match status" value="2"/>
</dbReference>
<dbReference type="PANTHER" id="PTHR11496:SF102">
    <property type="entry name" value="ALCOHOL DEHYDROGENASE 4"/>
    <property type="match status" value="1"/>
</dbReference>
<dbReference type="PROSITE" id="PS00060">
    <property type="entry name" value="ADH_IRON_2"/>
    <property type="match status" value="1"/>
</dbReference>
<dbReference type="EMBL" id="CAUJNA010000280">
    <property type="protein sequence ID" value="CAJ1374820.1"/>
    <property type="molecule type" value="Genomic_DNA"/>
</dbReference>
<dbReference type="SUPFAM" id="SSF56796">
    <property type="entry name" value="Dehydroquinate synthase-like"/>
    <property type="match status" value="1"/>
</dbReference>
<dbReference type="InterPro" id="IPR001670">
    <property type="entry name" value="ADH_Fe/GldA"/>
</dbReference>
<dbReference type="Pfam" id="PF25137">
    <property type="entry name" value="ADH_Fe_C"/>
    <property type="match status" value="1"/>
</dbReference>
<dbReference type="InterPro" id="IPR056798">
    <property type="entry name" value="ADH_Fe_C"/>
</dbReference>
<evidence type="ECO:0000259" key="6">
    <source>
        <dbReference type="Pfam" id="PF25137"/>
    </source>
</evidence>
<protein>
    <recommendedName>
        <fullName evidence="9">Alcohol dehydrogenase</fullName>
    </recommendedName>
</protein>
<dbReference type="InterPro" id="IPR018211">
    <property type="entry name" value="ADH_Fe_CS"/>
</dbReference>
<dbReference type="GO" id="GO:0046872">
    <property type="term" value="F:metal ion binding"/>
    <property type="evidence" value="ECO:0007669"/>
    <property type="project" value="InterPro"/>
</dbReference>
<keyword evidence="3" id="KW-0520">NAD</keyword>
<name>A0AA36MNT9_9DINO</name>
<sequence>MAWGQQHGRLMNKRIEFDPIEPLATITRERCRYLQVYAELDGAWQTRADLLDGADILFYDRGWTGTSLPFTQQDVSFVDTDLRCGFLGGAVRFALPSTADPTALRLGLAALKGPSLAGAGFKGKGKGEFKGQVMPQPAKAGWTFKRKVGWAATRVLPIPEPKVLSGEGSLSQLAEVLLQLGVSKPLLVTDALLVRLGCAKLCTDGLDAAGIRYTVFDQDCAKAIGALIANPDKDLLDMDGMLQVTWYGVTGRKLPPMVAIPTTAGTGSETTVAAVISLPEAKKKIMLADPGLVPQVAILDPQVLKSCPSRIMAATGVDALTHAIESFVSVWATEDTTKKSLMAAQRILSNIELACQPSRDDADVSAARVEMQRGSFEAGTAFTRVSVGYVHAIAHQLGGVFHTPHGEANAMLLATVLEYYIRDEVTEEDLRVLQEPGSVRARASKAGQTPSDGPCPCCAKLSELARAAGIANHYETYSPAMQRRLAILLVRHIRLLVASLGLPLQVPEMKAGDVRPLAERALAEAHGTNQAAGVRWVLDLGYPVPKYMTLRECEEVIATLLPDAEREVWKYWRVYFSDDLQGSNPSTEFQLPMSFSNSVTLPGDYQHGTRTVLNIAGVNDDIELTMRIPFQDDCGGVPEVVFTSLSFDDQDPGQELISGTVHVDLPLQYSDQYTALRLYLAYDGSGLGRTQIGAALAPFEFQFTVAAGTRLDSRDYLLVYAENAYGEQPLPVSLLVKDYVLWPEAPGESSVVQSIQFQDEDNIYGKLDGLVKWVPGSMTVTTYFVVFVATDSGAEVQVSPEVPADAAHEWHITAPRRDVDWQGLAVRVILGLLWRPAGGDEQATRRSLHRRPDGSQTAGQ</sequence>